<dbReference type="SUPFAM" id="SSF51690">
    <property type="entry name" value="Nicotinate/Quinolinate PRTase C-terminal domain-like"/>
    <property type="match status" value="1"/>
</dbReference>
<evidence type="ECO:0000256" key="2">
    <source>
        <dbReference type="ARBA" id="ARBA00010897"/>
    </source>
</evidence>
<gene>
    <name evidence="5" type="ORF">M9Y10_031561</name>
</gene>
<evidence type="ECO:0000256" key="3">
    <source>
        <dbReference type="ARBA" id="ARBA00022642"/>
    </source>
</evidence>
<dbReference type="Pfam" id="PF04095">
    <property type="entry name" value="NAPRTase"/>
    <property type="match status" value="1"/>
</dbReference>
<comment type="similarity">
    <text evidence="2">Belongs to the NAPRTase family.</text>
</comment>
<organism evidence="5 6">
    <name type="scientific">Tritrichomonas musculus</name>
    <dbReference type="NCBI Taxonomy" id="1915356"/>
    <lineage>
        <taxon>Eukaryota</taxon>
        <taxon>Metamonada</taxon>
        <taxon>Parabasalia</taxon>
        <taxon>Tritrichomonadida</taxon>
        <taxon>Tritrichomonadidae</taxon>
        <taxon>Tritrichomonas</taxon>
    </lineage>
</organism>
<keyword evidence="3" id="KW-0662">Pyridine nucleotide biosynthesis</keyword>
<name>A0ABR2H0Z4_9EUKA</name>
<dbReference type="EMBL" id="JAPFFF010000050">
    <property type="protein sequence ID" value="KAK8839849.1"/>
    <property type="molecule type" value="Genomic_DNA"/>
</dbReference>
<dbReference type="Gene3D" id="3.20.140.10">
    <property type="entry name" value="nicotinate phosphoribosyltransferase"/>
    <property type="match status" value="1"/>
</dbReference>
<proteinExistence type="inferred from homology"/>
<keyword evidence="6" id="KW-1185">Reference proteome</keyword>
<comment type="pathway">
    <text evidence="1">Cofactor biosynthesis; NAD(+) biosynthesis.</text>
</comment>
<evidence type="ECO:0000313" key="6">
    <source>
        <dbReference type="Proteomes" id="UP001470230"/>
    </source>
</evidence>
<evidence type="ECO:0000256" key="1">
    <source>
        <dbReference type="ARBA" id="ARBA00004790"/>
    </source>
</evidence>
<reference evidence="5 6" key="1">
    <citation type="submission" date="2024-04" db="EMBL/GenBank/DDBJ databases">
        <title>Tritrichomonas musculus Genome.</title>
        <authorList>
            <person name="Alves-Ferreira E."/>
            <person name="Grigg M."/>
            <person name="Lorenzi H."/>
            <person name="Galac M."/>
        </authorList>
    </citation>
    <scope>NUCLEOTIDE SEQUENCE [LARGE SCALE GENOMIC DNA]</scope>
    <source>
        <strain evidence="5 6">EAF2021</strain>
    </source>
</reference>
<dbReference type="Proteomes" id="UP001470230">
    <property type="component" value="Unassembled WGS sequence"/>
</dbReference>
<protein>
    <recommendedName>
        <fullName evidence="4">Nicotinate/nicotinamide phosphoribosyltransferase domain-containing protein</fullName>
    </recommendedName>
</protein>
<evidence type="ECO:0000313" key="5">
    <source>
        <dbReference type="EMBL" id="KAK8839849.1"/>
    </source>
</evidence>
<dbReference type="InterPro" id="IPR041525">
    <property type="entry name" value="N/Namide_PRibTrfase"/>
</dbReference>
<dbReference type="InterPro" id="IPR036068">
    <property type="entry name" value="Nicotinate_pribotase-like_C"/>
</dbReference>
<accession>A0ABR2H0Z4</accession>
<sequence>MKRRLSAEVEEYALKKFIENRELLEKKGTYFLGTSYIEFAKKYGIFPIVSIAHEFIEAVGQGDMKQNPAFSNWASMESSTKEYGVLNGTWLTDIIGEEACRRDMGLTNSIMFHGVRHDSGDPYVWGEQ</sequence>
<feature type="domain" description="Nicotinate/nicotinamide phosphoribosyltransferase" evidence="4">
    <location>
        <begin position="2"/>
        <end position="127"/>
    </location>
</feature>
<comment type="caution">
    <text evidence="5">The sequence shown here is derived from an EMBL/GenBank/DDBJ whole genome shotgun (WGS) entry which is preliminary data.</text>
</comment>
<evidence type="ECO:0000259" key="4">
    <source>
        <dbReference type="Pfam" id="PF04095"/>
    </source>
</evidence>